<protein>
    <recommendedName>
        <fullName evidence="1">DUF7025 domain-containing protein</fullName>
    </recommendedName>
</protein>
<dbReference type="AlphaFoldDB" id="A0A2G8S569"/>
<reference evidence="2 3" key="1">
    <citation type="journal article" date="2015" name="Sci. Rep.">
        <title>Chromosome-level genome map provides insights into diverse defense mechanisms in the medicinal fungus Ganoderma sinense.</title>
        <authorList>
            <person name="Zhu Y."/>
            <person name="Xu J."/>
            <person name="Sun C."/>
            <person name="Zhou S."/>
            <person name="Xu H."/>
            <person name="Nelson D.R."/>
            <person name="Qian J."/>
            <person name="Song J."/>
            <person name="Luo H."/>
            <person name="Xiang L."/>
            <person name="Li Y."/>
            <person name="Xu Z."/>
            <person name="Ji A."/>
            <person name="Wang L."/>
            <person name="Lu S."/>
            <person name="Hayward A."/>
            <person name="Sun W."/>
            <person name="Li X."/>
            <person name="Schwartz D.C."/>
            <person name="Wang Y."/>
            <person name="Chen S."/>
        </authorList>
    </citation>
    <scope>NUCLEOTIDE SEQUENCE [LARGE SCALE GENOMIC DNA]</scope>
    <source>
        <strain evidence="2 3">ZZ0214-1</strain>
    </source>
</reference>
<dbReference type="EMBL" id="AYKW01000023">
    <property type="protein sequence ID" value="PIL28926.1"/>
    <property type="molecule type" value="Genomic_DNA"/>
</dbReference>
<evidence type="ECO:0000313" key="2">
    <source>
        <dbReference type="EMBL" id="PIL28926.1"/>
    </source>
</evidence>
<accession>A0A2G8S569</accession>
<dbReference type="OrthoDB" id="10042665at2759"/>
<name>A0A2G8S569_9APHY</name>
<organism evidence="2 3">
    <name type="scientific">Ganoderma sinense ZZ0214-1</name>
    <dbReference type="NCBI Taxonomy" id="1077348"/>
    <lineage>
        <taxon>Eukaryota</taxon>
        <taxon>Fungi</taxon>
        <taxon>Dikarya</taxon>
        <taxon>Basidiomycota</taxon>
        <taxon>Agaricomycotina</taxon>
        <taxon>Agaricomycetes</taxon>
        <taxon>Polyporales</taxon>
        <taxon>Polyporaceae</taxon>
        <taxon>Ganoderma</taxon>
    </lineage>
</organism>
<sequence length="779" mass="85698">MASAEATSRGAFSWTLLSALGSRLKTLQKPKALRKELPDDLIRPVAICDTQSGQQRTSGSLHAVEPLLVDSSSSINVEAARSTTPTPATATSSVAVAPLNLDVKFIDSRWDERYQSWMYNDTANPEIPAELVQPVGTEAEGSDCREKYCFVVVRKYSRDLVPTINFEIVLKSPYLITACKNVMADVPGVSWNSEPIRLDPKTLIAVFPRLVSYEQTLSSRTDRTEDDDCVLKSLGVLLAHMRNHYKETLARVATLVKNHEITFDLLYTILLPGTVIIQRCPVTREAQALKLLTASLRFSGVQKYWSLRCEYLQYVTSEDRDTEQNTGWGDNTAQPARFGMLGAHAHIYEFDGVEKINTLSAYPMEFHPDPAALKVMLIERARKWVSLCGMHHMHYWGNAGRHLDVQELTVETFPTLATLLRMSKRYQIERPCQDIVARIRAEWPAALAQHDAKEAKLSAGRKKVLGQPGGDVKPQPNIVENHLILQPRVVNPVPPQMPPMQNYGMQVVRNQNQPRLMPPSQMQNFGLQAAGNQNLRDLEVWLCNAAMGGAGRSGGGNVYHPPPHPMANAIAGPSNAAARAPAPAAPPAAPAPPVALPPPALGAANYDEDLIVHPASVIGLLRECGYADPQLLFPLFYALSRTTWQFGGPALGHHLAPLSAANMERLVVGIERIREHHTAFAITVPTLDPSPHGIQFSPAQCQDGIKQFWQGFGSTLLLPAAGRGLAREPLEDLAQLAPTVAAQVARHRVCATCGRALTAKIEAFRRELWGRLPQFFELA</sequence>
<keyword evidence="3" id="KW-1185">Reference proteome</keyword>
<feature type="domain" description="DUF7025" evidence="1">
    <location>
        <begin position="253"/>
        <end position="368"/>
    </location>
</feature>
<dbReference type="PANTHER" id="PTHR46411:SF3">
    <property type="entry name" value="AAA+ ATPASE DOMAIN-CONTAINING PROTEIN"/>
    <property type="match status" value="1"/>
</dbReference>
<proteinExistence type="predicted"/>
<dbReference type="InterPro" id="IPR054289">
    <property type="entry name" value="DUF7025"/>
</dbReference>
<dbReference type="Proteomes" id="UP000230002">
    <property type="component" value="Unassembled WGS sequence"/>
</dbReference>
<dbReference type="PANTHER" id="PTHR46411">
    <property type="entry name" value="FAMILY ATPASE, PUTATIVE-RELATED"/>
    <property type="match status" value="1"/>
</dbReference>
<dbReference type="Pfam" id="PF22942">
    <property type="entry name" value="DUF7025"/>
    <property type="match status" value="1"/>
</dbReference>
<evidence type="ECO:0000259" key="1">
    <source>
        <dbReference type="Pfam" id="PF22942"/>
    </source>
</evidence>
<evidence type="ECO:0000313" key="3">
    <source>
        <dbReference type="Proteomes" id="UP000230002"/>
    </source>
</evidence>
<dbReference type="STRING" id="1077348.A0A2G8S569"/>
<comment type="caution">
    <text evidence="2">The sequence shown here is derived from an EMBL/GenBank/DDBJ whole genome shotgun (WGS) entry which is preliminary data.</text>
</comment>
<gene>
    <name evidence="2" type="ORF">GSI_08973</name>
</gene>